<protein>
    <submittedName>
        <fullName evidence="4">Uncharacterized protein</fullName>
    </submittedName>
</protein>
<dbReference type="GO" id="GO:0005524">
    <property type="term" value="F:ATP binding"/>
    <property type="evidence" value="ECO:0007669"/>
    <property type="project" value="UniProtKB-KW"/>
</dbReference>
<comment type="caution">
    <text evidence="4">The sequence shown here is derived from an EMBL/GenBank/DDBJ whole genome shotgun (WGS) entry which is preliminary data.</text>
</comment>
<dbReference type="AlphaFoldDB" id="X1D8V7"/>
<dbReference type="PANTHER" id="PTHR43334">
    <property type="entry name" value="ACETATE--COA LIGASE [ADP-FORMING]"/>
    <property type="match status" value="1"/>
</dbReference>
<dbReference type="Gene3D" id="3.30.470.20">
    <property type="entry name" value="ATP-grasp fold, B domain"/>
    <property type="match status" value="1"/>
</dbReference>
<sequence length="67" mass="7630">MLTEIEGIKMLQGYRGQPRRDVNAIIDIIMRVSRLALDYSVIKEIDLNPIIVYEKGALVVDAKMLLN</sequence>
<accession>X1D8V7</accession>
<evidence type="ECO:0000256" key="3">
    <source>
        <dbReference type="ARBA" id="ARBA00022840"/>
    </source>
</evidence>
<evidence type="ECO:0000256" key="2">
    <source>
        <dbReference type="ARBA" id="ARBA00022741"/>
    </source>
</evidence>
<organism evidence="4">
    <name type="scientific">marine sediment metagenome</name>
    <dbReference type="NCBI Taxonomy" id="412755"/>
    <lineage>
        <taxon>unclassified sequences</taxon>
        <taxon>metagenomes</taxon>
        <taxon>ecological metagenomes</taxon>
    </lineage>
</organism>
<dbReference type="EMBL" id="BART01031760">
    <property type="protein sequence ID" value="GAH17206.1"/>
    <property type="molecule type" value="Genomic_DNA"/>
</dbReference>
<dbReference type="SUPFAM" id="SSF56059">
    <property type="entry name" value="Glutathione synthetase ATP-binding domain-like"/>
    <property type="match status" value="1"/>
</dbReference>
<keyword evidence="3" id="KW-0067">ATP-binding</keyword>
<evidence type="ECO:0000256" key="1">
    <source>
        <dbReference type="ARBA" id="ARBA00022598"/>
    </source>
</evidence>
<keyword evidence="1" id="KW-0436">Ligase</keyword>
<gene>
    <name evidence="4" type="ORF">S01H4_55090</name>
</gene>
<dbReference type="GO" id="GO:0016874">
    <property type="term" value="F:ligase activity"/>
    <property type="evidence" value="ECO:0007669"/>
    <property type="project" value="UniProtKB-KW"/>
</dbReference>
<dbReference type="PANTHER" id="PTHR43334:SF2">
    <property type="entry name" value="ACETATE--COA LIGASE [ADP-FORMING]"/>
    <property type="match status" value="1"/>
</dbReference>
<reference evidence="4" key="1">
    <citation type="journal article" date="2014" name="Front. Microbiol.">
        <title>High frequency of phylogenetically diverse reductive dehalogenase-homologous genes in deep subseafloor sedimentary metagenomes.</title>
        <authorList>
            <person name="Kawai M."/>
            <person name="Futagami T."/>
            <person name="Toyoda A."/>
            <person name="Takaki Y."/>
            <person name="Nishi S."/>
            <person name="Hori S."/>
            <person name="Arai W."/>
            <person name="Tsubouchi T."/>
            <person name="Morono Y."/>
            <person name="Uchiyama I."/>
            <person name="Ito T."/>
            <person name="Fujiyama A."/>
            <person name="Inagaki F."/>
            <person name="Takami H."/>
        </authorList>
    </citation>
    <scope>NUCLEOTIDE SEQUENCE</scope>
    <source>
        <strain evidence="4">Expedition CK06-06</strain>
    </source>
</reference>
<keyword evidence="2" id="KW-0547">Nucleotide-binding</keyword>
<name>X1D8V7_9ZZZZ</name>
<dbReference type="InterPro" id="IPR051538">
    <property type="entry name" value="Acyl-CoA_Synth/Transferase"/>
</dbReference>
<dbReference type="Pfam" id="PF13549">
    <property type="entry name" value="ATP-grasp_5"/>
    <property type="match status" value="1"/>
</dbReference>
<proteinExistence type="predicted"/>
<evidence type="ECO:0000313" key="4">
    <source>
        <dbReference type="EMBL" id="GAH17206.1"/>
    </source>
</evidence>